<evidence type="ECO:0000256" key="2">
    <source>
        <dbReference type="SAM" id="MobiDB-lite"/>
    </source>
</evidence>
<dbReference type="STRING" id="1432307.W9CHW7"/>
<evidence type="ECO:0000256" key="3">
    <source>
        <dbReference type="SAM" id="Phobius"/>
    </source>
</evidence>
<feature type="compositionally biased region" description="Basic and acidic residues" evidence="2">
    <location>
        <begin position="751"/>
        <end position="764"/>
    </location>
</feature>
<dbReference type="GO" id="GO:0000981">
    <property type="term" value="F:DNA-binding transcription factor activity, RNA polymerase II-specific"/>
    <property type="evidence" value="ECO:0007669"/>
    <property type="project" value="InterPro"/>
</dbReference>
<gene>
    <name evidence="4" type="ORF">SBOR_3259</name>
</gene>
<feature type="transmembrane region" description="Helical" evidence="3">
    <location>
        <begin position="843"/>
        <end position="862"/>
    </location>
</feature>
<dbReference type="Proteomes" id="UP000019487">
    <property type="component" value="Unassembled WGS sequence"/>
</dbReference>
<keyword evidence="5" id="KW-1185">Reference proteome</keyword>
<proteinExistence type="predicted"/>
<feature type="compositionally biased region" description="Polar residues" evidence="2">
    <location>
        <begin position="228"/>
        <end position="249"/>
    </location>
</feature>
<feature type="compositionally biased region" description="Low complexity" evidence="2">
    <location>
        <begin position="477"/>
        <end position="490"/>
    </location>
</feature>
<dbReference type="InterPro" id="IPR001138">
    <property type="entry name" value="Zn2Cys6_DnaBD"/>
</dbReference>
<organism evidence="4 5">
    <name type="scientific">Sclerotinia borealis (strain F-4128)</name>
    <dbReference type="NCBI Taxonomy" id="1432307"/>
    <lineage>
        <taxon>Eukaryota</taxon>
        <taxon>Fungi</taxon>
        <taxon>Dikarya</taxon>
        <taxon>Ascomycota</taxon>
        <taxon>Pezizomycotina</taxon>
        <taxon>Leotiomycetes</taxon>
        <taxon>Helotiales</taxon>
        <taxon>Sclerotiniaceae</taxon>
        <taxon>Sclerotinia</taxon>
    </lineage>
</organism>
<feature type="compositionally biased region" description="Basic and acidic residues" evidence="2">
    <location>
        <begin position="196"/>
        <end position="208"/>
    </location>
</feature>
<dbReference type="EMBL" id="AYSA01000141">
    <property type="protein sequence ID" value="ESZ96327.1"/>
    <property type="molecule type" value="Genomic_DNA"/>
</dbReference>
<evidence type="ECO:0000313" key="4">
    <source>
        <dbReference type="EMBL" id="ESZ96327.1"/>
    </source>
</evidence>
<sequence>MSTGNQMPTFNSFTITQPFLGAPLQFQPALGSKELEELIDAYVVGNACKQDKLSTVTIDFYNHATVDINTGSLVRRYDVVPWTFEQSPSQSQYSGLSPSIFTHSPAASTTFADSTYSSISTPPNRTRGSRVSKKTKKDVKKSAEVRLPGFSIMTKDGIDVTNSAGRGTKSKEQREHAHLMRIIKACDECKRKKIRCDPSHRRPSHTDISRTSTSIKPSPPSQSNPSPVASTPSLSRETTQGSEKSSSPVESFAIEDFVLFPEDEFNQWNPEMSIPGFDAQYSDFSMTNYDSFPEFDTSFSTMNVDSSFDFSSFDQSSSLSAQPYNNDGHIPNFYNSQQPLAYADVNSQYLSPTQQQPDLDFLESFGESQDYSPTHTQQAHSQAVVDEDPGKIHSFVHASVSRSQAYNVPSASPTAQTITSQVSNTTTLQEFSTAFGFSPTDDCHQSQGREYGLVNNGQDGAHDYATDSGVDSGVELSPQSQSPQSESSDSGLETVISTKKERSRNQHNRHRVVSARECRRLNEYDRELVNALQPSNGEPHVPGTSDGQLVSSPGVFHGGDLFLMNTNTLRSISSNRSSSTKKPSFAFSTNPVHEETPWSFESTLSSLNRSRPEVLQNTVENDQVESASTVVESHEHAGTSARPSPLTTVDASLSRDARLVGDHVSSRLANFATGSSVQQISSASLVTPYLAVSSSISSPRSKFGAESTPQVISGVVSTGALAVPNHVTTTSSPRFILVDKLDPKVSSSSSDKVDNDSSNHGGLQRDETIVSNAQSTSAAPLCSPSLSLPTSAHSSALVINDVEAVTAPITSTIRTTSTLAALAIGLAVTVAVSRQLEMSATIVVLYLVAFVCCGSGSFICGAKTSFMDTVMSTSMWSSWSDMKLKMDYQRQRTSKGNDHGILSAGSEMAKRFFPRISS</sequence>
<keyword evidence="3" id="KW-1133">Transmembrane helix</keyword>
<evidence type="ECO:0008006" key="6">
    <source>
        <dbReference type="Google" id="ProtNLM"/>
    </source>
</evidence>
<feature type="region of interest" description="Disordered" evidence="2">
    <location>
        <begin position="113"/>
        <end position="142"/>
    </location>
</feature>
<feature type="compositionally biased region" description="Polar residues" evidence="2">
    <location>
        <begin position="113"/>
        <end position="126"/>
    </location>
</feature>
<keyword evidence="3" id="KW-0812">Transmembrane</keyword>
<dbReference type="OrthoDB" id="4850804at2759"/>
<feature type="region of interest" description="Disordered" evidence="2">
    <location>
        <begin position="744"/>
        <end position="764"/>
    </location>
</feature>
<reference evidence="4 5" key="1">
    <citation type="journal article" date="2014" name="Genome Announc.">
        <title>Draft genome sequence of Sclerotinia borealis, a psychrophilic plant pathogenic fungus.</title>
        <authorList>
            <person name="Mardanov A.V."/>
            <person name="Beletsky A.V."/>
            <person name="Kadnikov V.V."/>
            <person name="Ignatov A.N."/>
            <person name="Ravin N.V."/>
        </authorList>
    </citation>
    <scope>NUCLEOTIDE SEQUENCE [LARGE SCALE GENOMIC DNA]</scope>
    <source>
        <strain evidence="5">F-4157</strain>
    </source>
</reference>
<dbReference type="AlphaFoldDB" id="W9CHW7"/>
<feature type="region of interest" description="Disordered" evidence="2">
    <location>
        <begin position="196"/>
        <end position="249"/>
    </location>
</feature>
<feature type="compositionally biased region" description="Polar residues" evidence="2">
    <location>
        <begin position="366"/>
        <end position="381"/>
    </location>
</feature>
<keyword evidence="1" id="KW-0539">Nucleus</keyword>
<evidence type="ECO:0000313" key="5">
    <source>
        <dbReference type="Proteomes" id="UP000019487"/>
    </source>
</evidence>
<keyword evidence="3" id="KW-0472">Membrane</keyword>
<dbReference type="HOGENOM" id="CLU_323131_0_0_1"/>
<comment type="caution">
    <text evidence="4">The sequence shown here is derived from an EMBL/GenBank/DDBJ whole genome shotgun (WGS) entry which is preliminary data.</text>
</comment>
<evidence type="ECO:0000256" key="1">
    <source>
        <dbReference type="ARBA" id="ARBA00023242"/>
    </source>
</evidence>
<protein>
    <recommendedName>
        <fullName evidence="6">Zn(2)-C6 fungal-type domain-containing protein</fullName>
    </recommendedName>
</protein>
<feature type="region of interest" description="Disordered" evidence="2">
    <location>
        <begin position="440"/>
        <end position="512"/>
    </location>
</feature>
<name>W9CHW7_SCLBF</name>
<accession>W9CHW7</accession>
<feature type="region of interest" description="Disordered" evidence="2">
    <location>
        <begin position="573"/>
        <end position="592"/>
    </location>
</feature>
<feature type="region of interest" description="Disordered" evidence="2">
    <location>
        <begin position="365"/>
        <end position="389"/>
    </location>
</feature>
<feature type="compositionally biased region" description="Basic residues" evidence="2">
    <location>
        <begin position="127"/>
        <end position="139"/>
    </location>
</feature>
<dbReference type="GO" id="GO:0008270">
    <property type="term" value="F:zinc ion binding"/>
    <property type="evidence" value="ECO:0007669"/>
    <property type="project" value="InterPro"/>
</dbReference>
<dbReference type="CDD" id="cd00067">
    <property type="entry name" value="GAL4"/>
    <property type="match status" value="1"/>
</dbReference>
<feature type="region of interest" description="Disordered" evidence="2">
    <location>
        <begin position="155"/>
        <end position="175"/>
    </location>
</feature>